<dbReference type="InterPro" id="IPR029026">
    <property type="entry name" value="tRNA_m1G_MTases_N"/>
</dbReference>
<dbReference type="SUPFAM" id="SSF75217">
    <property type="entry name" value="alpha/beta knot"/>
    <property type="match status" value="1"/>
</dbReference>
<dbReference type="GO" id="GO:0002938">
    <property type="term" value="P:tRNA guanine ribose methylation"/>
    <property type="evidence" value="ECO:0007669"/>
    <property type="project" value="TreeGrafter"/>
</dbReference>
<keyword evidence="4" id="KW-0949">S-adenosyl-L-methionine</keyword>
<feature type="domain" description="tRNA/rRNA methyltransferase SpoU type" evidence="7">
    <location>
        <begin position="2"/>
        <end position="134"/>
    </location>
</feature>
<evidence type="ECO:0000256" key="4">
    <source>
        <dbReference type="ARBA" id="ARBA00022691"/>
    </source>
</evidence>
<keyword evidence="2 8" id="KW-0489">Methyltransferase</keyword>
<dbReference type="GO" id="GO:0008173">
    <property type="term" value="F:RNA methyltransferase activity"/>
    <property type="evidence" value="ECO:0007669"/>
    <property type="project" value="InterPro"/>
</dbReference>
<dbReference type="InterPro" id="IPR029028">
    <property type="entry name" value="Alpha/beta_knot_MTases"/>
</dbReference>
<name>A0A645D570_9ZZZZ</name>
<reference evidence="8" key="1">
    <citation type="submission" date="2019-08" db="EMBL/GenBank/DDBJ databases">
        <authorList>
            <person name="Kucharzyk K."/>
            <person name="Murdoch R.W."/>
            <person name="Higgins S."/>
            <person name="Loffler F."/>
        </authorList>
    </citation>
    <scope>NUCLEOTIDE SEQUENCE</scope>
</reference>
<sequence>MDTYNIGSFFRLADAIAAEKICLCGPVVTPPNIKIHRASIGTWKWIPWEHYENTIDCIDQLKKEGYQIIACEQDKTSVNYQKAKYKFPVAIIAGSESYGISPEIIKKTDQIVEIPMYGINVSLNVLVASSIISYDIISKIPLK</sequence>
<dbReference type="InterPro" id="IPR001537">
    <property type="entry name" value="SpoU_MeTrfase"/>
</dbReference>
<evidence type="ECO:0000313" key="8">
    <source>
        <dbReference type="EMBL" id="MPM84228.1"/>
    </source>
</evidence>
<evidence type="ECO:0000256" key="1">
    <source>
        <dbReference type="ARBA" id="ARBA00022555"/>
    </source>
</evidence>
<dbReference type="AlphaFoldDB" id="A0A645D570"/>
<evidence type="ECO:0000256" key="3">
    <source>
        <dbReference type="ARBA" id="ARBA00022679"/>
    </source>
</evidence>
<dbReference type="EC" id="2.1.1.185" evidence="8"/>
<dbReference type="GO" id="GO:0000049">
    <property type="term" value="F:tRNA binding"/>
    <property type="evidence" value="ECO:0007669"/>
    <property type="project" value="UniProtKB-KW"/>
</dbReference>
<keyword evidence="5" id="KW-0819">tRNA processing</keyword>
<proteinExistence type="predicted"/>
<keyword evidence="6" id="KW-0694">RNA-binding</keyword>
<dbReference type="PANTHER" id="PTHR43453">
    <property type="entry name" value="RRNA METHYLASE-LIKE"/>
    <property type="match status" value="1"/>
</dbReference>
<keyword evidence="3 8" id="KW-0808">Transferase</keyword>
<gene>
    <name evidence="8" type="primary">rlmB_36</name>
    <name evidence="8" type="ORF">SDC9_131299</name>
</gene>
<protein>
    <submittedName>
        <fullName evidence="8">23S rRNA (Guanosine-2'-O-)-methyltransferase RlmB</fullName>
        <ecNumber evidence="8">2.1.1.185</ecNumber>
    </submittedName>
</protein>
<evidence type="ECO:0000259" key="7">
    <source>
        <dbReference type="Pfam" id="PF00588"/>
    </source>
</evidence>
<evidence type="ECO:0000256" key="2">
    <source>
        <dbReference type="ARBA" id="ARBA00022603"/>
    </source>
</evidence>
<dbReference type="EMBL" id="VSSQ01032829">
    <property type="protein sequence ID" value="MPM84228.1"/>
    <property type="molecule type" value="Genomic_DNA"/>
</dbReference>
<dbReference type="Pfam" id="PF00588">
    <property type="entry name" value="SpoU_methylase"/>
    <property type="match status" value="1"/>
</dbReference>
<keyword evidence="1" id="KW-0820">tRNA-binding</keyword>
<organism evidence="8">
    <name type="scientific">bioreactor metagenome</name>
    <dbReference type="NCBI Taxonomy" id="1076179"/>
    <lineage>
        <taxon>unclassified sequences</taxon>
        <taxon>metagenomes</taxon>
        <taxon>ecological metagenomes</taxon>
    </lineage>
</organism>
<dbReference type="Gene3D" id="3.40.1280.10">
    <property type="match status" value="1"/>
</dbReference>
<dbReference type="PANTHER" id="PTHR43453:SF1">
    <property type="entry name" value="TRNA_RRNA METHYLTRANSFERASE SPOU TYPE DOMAIN-CONTAINING PROTEIN"/>
    <property type="match status" value="1"/>
</dbReference>
<comment type="caution">
    <text evidence="8">The sequence shown here is derived from an EMBL/GenBank/DDBJ whole genome shotgun (WGS) entry which is preliminary data.</text>
</comment>
<dbReference type="InterPro" id="IPR033671">
    <property type="entry name" value="TrmH"/>
</dbReference>
<evidence type="ECO:0000256" key="5">
    <source>
        <dbReference type="ARBA" id="ARBA00022694"/>
    </source>
</evidence>
<accession>A0A645D570</accession>
<evidence type="ECO:0000256" key="6">
    <source>
        <dbReference type="ARBA" id="ARBA00022884"/>
    </source>
</evidence>